<name>A0A068WRC0_ECHGR</name>
<evidence type="ECO:0000313" key="2">
    <source>
        <dbReference type="EMBL" id="CDS22308.1"/>
    </source>
</evidence>
<evidence type="ECO:0000313" key="3">
    <source>
        <dbReference type="Proteomes" id="UP000492820"/>
    </source>
</evidence>
<feature type="transmembrane region" description="Helical" evidence="1">
    <location>
        <begin position="62"/>
        <end position="83"/>
    </location>
</feature>
<reference evidence="2 3" key="1">
    <citation type="journal article" date="2013" name="Nature">
        <title>The genomes of four tapeworm species reveal adaptations to parasitism.</title>
        <authorList>
            <person name="Tsai I.J."/>
            <person name="Zarowiecki M."/>
            <person name="Holroyd N."/>
            <person name="Garciarrubio A."/>
            <person name="Sanchez-Flores A."/>
            <person name="Brooks K.L."/>
            <person name="Tracey A."/>
            <person name="Bobes R.J."/>
            <person name="Fragoso G."/>
            <person name="Sciutto E."/>
            <person name="Aslett M."/>
            <person name="Beasley H."/>
            <person name="Bennett H.M."/>
            <person name="Cai J."/>
            <person name="Camicia F."/>
            <person name="Clark R."/>
            <person name="Cucher M."/>
            <person name="De Silva N."/>
            <person name="Day T.A."/>
            <person name="Deplazes P."/>
            <person name="Estrada K."/>
            <person name="Fernandez C."/>
            <person name="Holland P.W."/>
            <person name="Hou J."/>
            <person name="Hu S."/>
            <person name="Huckvale T."/>
            <person name="Hung S.S."/>
            <person name="Kamenetzky L."/>
            <person name="Keane J.A."/>
            <person name="Kiss F."/>
            <person name="Koziol U."/>
            <person name="Lambert O."/>
            <person name="Liu K."/>
            <person name="Luo X."/>
            <person name="Luo Y."/>
            <person name="Macchiaroli N."/>
            <person name="Nichol S."/>
            <person name="Paps J."/>
            <person name="Parkinson J."/>
            <person name="Pouchkina-Stantcheva N."/>
            <person name="Riddiford N."/>
            <person name="Rosenzvit M."/>
            <person name="Salinas G."/>
            <person name="Wasmuth J.D."/>
            <person name="Zamanian M."/>
            <person name="Zheng Y."/>
            <person name="Cai X."/>
            <person name="Soberon X."/>
            <person name="Olson P.D."/>
            <person name="Laclette J.P."/>
            <person name="Brehm K."/>
            <person name="Berriman M."/>
            <person name="Garciarrubio A."/>
            <person name="Bobes R.J."/>
            <person name="Fragoso G."/>
            <person name="Sanchez-Flores A."/>
            <person name="Estrada K."/>
            <person name="Cevallos M.A."/>
            <person name="Morett E."/>
            <person name="Gonzalez V."/>
            <person name="Portillo T."/>
            <person name="Ochoa-Leyva A."/>
            <person name="Jose M.V."/>
            <person name="Sciutto E."/>
            <person name="Landa A."/>
            <person name="Jimenez L."/>
            <person name="Valdes V."/>
            <person name="Carrero J.C."/>
            <person name="Larralde C."/>
            <person name="Morales-Montor J."/>
            <person name="Limon-Lason J."/>
            <person name="Soberon X."/>
            <person name="Laclette J.P."/>
        </authorList>
    </citation>
    <scope>NUCLEOTIDE SEQUENCE [LARGE SCALE GENOMIC DNA]</scope>
</reference>
<evidence type="ECO:0000313" key="4">
    <source>
        <dbReference type="WBParaSite" id="EgrG_002029100"/>
    </source>
</evidence>
<organism evidence="2">
    <name type="scientific">Echinococcus granulosus</name>
    <name type="common">Hydatid tapeworm</name>
    <dbReference type="NCBI Taxonomy" id="6210"/>
    <lineage>
        <taxon>Eukaryota</taxon>
        <taxon>Metazoa</taxon>
        <taxon>Spiralia</taxon>
        <taxon>Lophotrochozoa</taxon>
        <taxon>Platyhelminthes</taxon>
        <taxon>Cestoda</taxon>
        <taxon>Eucestoda</taxon>
        <taxon>Cyclophyllidea</taxon>
        <taxon>Taeniidae</taxon>
        <taxon>Echinococcus</taxon>
        <taxon>Echinococcus granulosus group</taxon>
    </lineage>
</organism>
<evidence type="ECO:0000256" key="1">
    <source>
        <dbReference type="SAM" id="Phobius"/>
    </source>
</evidence>
<dbReference type="AlphaFoldDB" id="A0A068WRC0"/>
<dbReference type="Proteomes" id="UP000492820">
    <property type="component" value="Unassembled WGS sequence"/>
</dbReference>
<protein>
    <submittedName>
        <fullName evidence="2 4">Expressed conserved protein</fullName>
    </submittedName>
</protein>
<proteinExistence type="predicted"/>
<dbReference type="OrthoDB" id="9978460at2759"/>
<dbReference type="WBParaSite" id="EgrG_002029100">
    <property type="protein sequence ID" value="EgrG_002029100"/>
    <property type="gene ID" value="EgrG_002029100"/>
</dbReference>
<keyword evidence="1" id="KW-0812">Transmembrane</keyword>
<sequence length="86" mass="9851">MQLSPFIRLLQMTYPTTQRTFMEKVQQLYRTIDDSTEGQASTIGIDEMTVKVSLLPKSSFNAHIGFTLTANFSYILTILVCIWKLN</sequence>
<gene>
    <name evidence="2" type="ORF">EgrG_002029100</name>
</gene>
<reference evidence="4" key="3">
    <citation type="submission" date="2020-10" db="UniProtKB">
        <authorList>
            <consortium name="WormBaseParasite"/>
        </authorList>
    </citation>
    <scope>IDENTIFICATION</scope>
</reference>
<keyword evidence="1" id="KW-0472">Membrane</keyword>
<keyword evidence="1" id="KW-1133">Transmembrane helix</keyword>
<dbReference type="EMBL" id="LK028586">
    <property type="protein sequence ID" value="CDS22308.1"/>
    <property type="molecule type" value="Genomic_DNA"/>
</dbReference>
<accession>A0A068WRC0</accession>
<reference evidence="2" key="2">
    <citation type="submission" date="2014-06" db="EMBL/GenBank/DDBJ databases">
        <authorList>
            <person name="Aslett M."/>
        </authorList>
    </citation>
    <scope>NUCLEOTIDE SEQUENCE</scope>
</reference>